<protein>
    <submittedName>
        <fullName evidence="2">Uncharacterized protein</fullName>
    </submittedName>
</protein>
<organism evidence="2 3">
    <name type="scientific">Enterobacter hormaechei</name>
    <dbReference type="NCBI Taxonomy" id="158836"/>
    <lineage>
        <taxon>Bacteria</taxon>
        <taxon>Pseudomonadati</taxon>
        <taxon>Pseudomonadota</taxon>
        <taxon>Gammaproteobacteria</taxon>
        <taxon>Enterobacterales</taxon>
        <taxon>Enterobacteriaceae</taxon>
        <taxon>Enterobacter</taxon>
        <taxon>Enterobacter cloacae complex</taxon>
    </lineage>
</organism>
<dbReference type="Proteomes" id="UP000231328">
    <property type="component" value="Unassembled WGS sequence"/>
</dbReference>
<proteinExistence type="predicted"/>
<accession>A0AAP8KLX9</accession>
<dbReference type="EMBL" id="NMVR01000046">
    <property type="protein sequence ID" value="PJG37319.1"/>
    <property type="molecule type" value="Genomic_DNA"/>
</dbReference>
<gene>
    <name evidence="2" type="ORF">CGZ54_23855</name>
</gene>
<evidence type="ECO:0000313" key="2">
    <source>
        <dbReference type="EMBL" id="PJG37319.1"/>
    </source>
</evidence>
<name>A0AAP8KLX9_9ENTR</name>
<reference evidence="2 3" key="1">
    <citation type="submission" date="2017-07" db="EMBL/GenBank/DDBJ databases">
        <title>Draft genome sequence of Enterobacter cloacae ST128, a clinical strain coproducing KPC-2 and NDM-1 carbapenemases.</title>
        <authorList>
            <person name="Li X."/>
        </authorList>
    </citation>
    <scope>NUCLEOTIDE SEQUENCE [LARGE SCALE GENOMIC DNA]</scope>
    <source>
        <strain evidence="2 3">HBY</strain>
    </source>
</reference>
<feature type="region of interest" description="Disordered" evidence="1">
    <location>
        <begin position="1"/>
        <end position="25"/>
    </location>
</feature>
<dbReference type="AlphaFoldDB" id="A0AAP8KLX9"/>
<sequence length="75" mass="8756">MNNMKAEENDMSPSKLAVDTADKPEARSRYSMASREVFSAARALSKVFFIVHSLSETFYCMYEQYIRLKFLYDQP</sequence>
<comment type="caution">
    <text evidence="2">The sequence shown here is derived from an EMBL/GenBank/DDBJ whole genome shotgun (WGS) entry which is preliminary data.</text>
</comment>
<evidence type="ECO:0000313" key="3">
    <source>
        <dbReference type="Proteomes" id="UP000231328"/>
    </source>
</evidence>
<evidence type="ECO:0000256" key="1">
    <source>
        <dbReference type="SAM" id="MobiDB-lite"/>
    </source>
</evidence>